<protein>
    <recommendedName>
        <fullName evidence="4">Glycosyl-4,4'-diaponeurosporenoate acyltransferase</fullName>
    </recommendedName>
</protein>
<evidence type="ECO:0000313" key="3">
    <source>
        <dbReference type="Proteomes" id="UP001597097"/>
    </source>
</evidence>
<evidence type="ECO:0008006" key="4">
    <source>
        <dbReference type="Google" id="ProtNLM"/>
    </source>
</evidence>
<evidence type="ECO:0000256" key="1">
    <source>
        <dbReference type="SAM" id="Phobius"/>
    </source>
</evidence>
<evidence type="ECO:0000313" key="2">
    <source>
        <dbReference type="EMBL" id="MFD1536127.1"/>
    </source>
</evidence>
<comment type="caution">
    <text evidence="2">The sequence shown here is derived from an EMBL/GenBank/DDBJ whole genome shotgun (WGS) entry which is preliminary data.</text>
</comment>
<organism evidence="2 3">
    <name type="scientific">Nonomuraea guangzhouensis</name>
    <dbReference type="NCBI Taxonomy" id="1291555"/>
    <lineage>
        <taxon>Bacteria</taxon>
        <taxon>Bacillati</taxon>
        <taxon>Actinomycetota</taxon>
        <taxon>Actinomycetes</taxon>
        <taxon>Streptosporangiales</taxon>
        <taxon>Streptosporangiaceae</taxon>
        <taxon>Nonomuraea</taxon>
    </lineage>
</organism>
<dbReference type="Proteomes" id="UP001597097">
    <property type="component" value="Unassembled WGS sequence"/>
</dbReference>
<gene>
    <name evidence="2" type="ORF">ACFSJ0_03720</name>
</gene>
<feature type="transmembrane region" description="Helical" evidence="1">
    <location>
        <begin position="110"/>
        <end position="130"/>
    </location>
</feature>
<keyword evidence="1" id="KW-1133">Transmembrane helix</keyword>
<keyword evidence="3" id="KW-1185">Reference proteome</keyword>
<proteinExistence type="predicted"/>
<dbReference type="RefSeq" id="WP_219533803.1">
    <property type="nucleotide sequence ID" value="NZ_JAHKRM010000019.1"/>
</dbReference>
<accession>A0ABW4G0F4</accession>
<name>A0ABW4G0F4_9ACTN</name>
<dbReference type="EMBL" id="JBHUCM010000005">
    <property type="protein sequence ID" value="MFD1536127.1"/>
    <property type="molecule type" value="Genomic_DNA"/>
</dbReference>
<keyword evidence="1" id="KW-0472">Membrane</keyword>
<reference evidence="3" key="1">
    <citation type="journal article" date="2019" name="Int. J. Syst. Evol. Microbiol.">
        <title>The Global Catalogue of Microorganisms (GCM) 10K type strain sequencing project: providing services to taxonomists for standard genome sequencing and annotation.</title>
        <authorList>
            <consortium name="The Broad Institute Genomics Platform"/>
            <consortium name="The Broad Institute Genome Sequencing Center for Infectious Disease"/>
            <person name="Wu L."/>
            <person name="Ma J."/>
        </authorList>
    </citation>
    <scope>NUCLEOTIDE SEQUENCE [LARGE SCALE GENOMIC DNA]</scope>
    <source>
        <strain evidence="3">CGMCC 1.15399</strain>
    </source>
</reference>
<keyword evidence="1" id="KW-0812">Transmembrane</keyword>
<sequence>MDTYERRCRLLARAYPPRYRQTRGEELIGTLLDLAEPEQTRPTLRDSLDVVRGGIALRLRERPPLWRWALYRLFHKRLPYPYRWWARDDLLGSRYLARQCATWLLATSPLWAFIGLMPIELVHTVIFATLSRMLGFIPQRSLRLYQLRRHGFDLGLQRYSL</sequence>